<reference evidence="3" key="1">
    <citation type="submission" date="2022-12" db="EMBL/GenBank/DDBJ databases">
        <authorList>
            <person name="Alioto T."/>
            <person name="Alioto T."/>
            <person name="Gomez Garrido J."/>
        </authorList>
    </citation>
    <scope>NUCLEOTIDE SEQUENCE</scope>
</reference>
<evidence type="ECO:0000313" key="3">
    <source>
        <dbReference type="EMBL" id="CAI5776078.1"/>
    </source>
</evidence>
<feature type="region of interest" description="Disordered" evidence="1">
    <location>
        <begin position="52"/>
        <end position="82"/>
    </location>
</feature>
<name>A0AA35P8I3_9SAUR</name>
<gene>
    <name evidence="3" type="ORF">PODLI_1B031522</name>
</gene>
<organism evidence="3 4">
    <name type="scientific">Podarcis lilfordi</name>
    <name type="common">Lilford's wall lizard</name>
    <dbReference type="NCBI Taxonomy" id="74358"/>
    <lineage>
        <taxon>Eukaryota</taxon>
        <taxon>Metazoa</taxon>
        <taxon>Chordata</taxon>
        <taxon>Craniata</taxon>
        <taxon>Vertebrata</taxon>
        <taxon>Euteleostomi</taxon>
        <taxon>Lepidosauria</taxon>
        <taxon>Squamata</taxon>
        <taxon>Bifurcata</taxon>
        <taxon>Unidentata</taxon>
        <taxon>Episquamata</taxon>
        <taxon>Laterata</taxon>
        <taxon>Lacertibaenia</taxon>
        <taxon>Lacertidae</taxon>
        <taxon>Podarcis</taxon>
    </lineage>
</organism>
<feature type="signal peptide" evidence="2">
    <location>
        <begin position="1"/>
        <end position="19"/>
    </location>
</feature>
<dbReference type="EMBL" id="OX395130">
    <property type="protein sequence ID" value="CAI5776078.1"/>
    <property type="molecule type" value="Genomic_DNA"/>
</dbReference>
<evidence type="ECO:0000313" key="4">
    <source>
        <dbReference type="Proteomes" id="UP001178461"/>
    </source>
</evidence>
<feature type="chain" id="PRO_5041400518" evidence="2">
    <location>
        <begin position="20"/>
        <end position="168"/>
    </location>
</feature>
<feature type="compositionally biased region" description="Gly residues" evidence="1">
    <location>
        <begin position="55"/>
        <end position="66"/>
    </location>
</feature>
<dbReference type="Proteomes" id="UP001178461">
    <property type="component" value="Chromosome 5"/>
</dbReference>
<evidence type="ECO:0000256" key="1">
    <source>
        <dbReference type="SAM" id="MobiDB-lite"/>
    </source>
</evidence>
<evidence type="ECO:0000256" key="2">
    <source>
        <dbReference type="SAM" id="SignalP"/>
    </source>
</evidence>
<accession>A0AA35P8I3</accession>
<protein>
    <submittedName>
        <fullName evidence="3">Uncharacterized protein</fullName>
    </submittedName>
</protein>
<feature type="compositionally biased region" description="Low complexity" evidence="1">
    <location>
        <begin position="67"/>
        <end position="80"/>
    </location>
</feature>
<keyword evidence="4" id="KW-1185">Reference proteome</keyword>
<proteinExistence type="predicted"/>
<keyword evidence="2" id="KW-0732">Signal</keyword>
<dbReference type="AlphaFoldDB" id="A0AA35P8I3"/>
<sequence length="168" mass="17540">MYISHVVACGLFLALLALALEAKPAPQNLQKGPSGSLAALGRELAELLEASSGPAAGGARSGGGKQGSSSQQKGKGSSSSRLMRDLRTDTKHWTASAPLAAWAAEPSRAACGRHLAAVFELTRVILHSITPSHGHFLAISSPSCRVNVDGTRKRLGWAYPIDPDTLVY</sequence>